<organism evidence="2 3">
    <name type="scientific">Flemingia macrophylla</name>
    <dbReference type="NCBI Taxonomy" id="520843"/>
    <lineage>
        <taxon>Eukaryota</taxon>
        <taxon>Viridiplantae</taxon>
        <taxon>Streptophyta</taxon>
        <taxon>Embryophyta</taxon>
        <taxon>Tracheophyta</taxon>
        <taxon>Spermatophyta</taxon>
        <taxon>Magnoliopsida</taxon>
        <taxon>eudicotyledons</taxon>
        <taxon>Gunneridae</taxon>
        <taxon>Pentapetalae</taxon>
        <taxon>rosids</taxon>
        <taxon>fabids</taxon>
        <taxon>Fabales</taxon>
        <taxon>Fabaceae</taxon>
        <taxon>Papilionoideae</taxon>
        <taxon>50 kb inversion clade</taxon>
        <taxon>NPAAA clade</taxon>
        <taxon>indigoferoid/millettioid clade</taxon>
        <taxon>Phaseoleae</taxon>
        <taxon>Flemingia</taxon>
    </lineage>
</organism>
<name>A0ABD1NAP8_9FABA</name>
<reference evidence="2 3" key="1">
    <citation type="submission" date="2024-08" db="EMBL/GenBank/DDBJ databases">
        <title>Insights into the chromosomal genome structure of Flemingia macrophylla.</title>
        <authorList>
            <person name="Ding Y."/>
            <person name="Zhao Y."/>
            <person name="Bi W."/>
            <person name="Wu M."/>
            <person name="Zhao G."/>
            <person name="Gong Y."/>
            <person name="Li W."/>
            <person name="Zhang P."/>
        </authorList>
    </citation>
    <scope>NUCLEOTIDE SEQUENCE [LARGE SCALE GENOMIC DNA]</scope>
    <source>
        <strain evidence="2">DYQJB</strain>
        <tissue evidence="2">Leaf</tissue>
    </source>
</reference>
<keyword evidence="3" id="KW-1185">Reference proteome</keyword>
<evidence type="ECO:0000313" key="2">
    <source>
        <dbReference type="EMBL" id="KAL2345176.1"/>
    </source>
</evidence>
<feature type="region of interest" description="Disordered" evidence="1">
    <location>
        <begin position="104"/>
        <end position="151"/>
    </location>
</feature>
<dbReference type="AlphaFoldDB" id="A0ABD1NAP8"/>
<comment type="caution">
    <text evidence="2">The sequence shown here is derived from an EMBL/GenBank/DDBJ whole genome shotgun (WGS) entry which is preliminary data.</text>
</comment>
<evidence type="ECO:0000313" key="3">
    <source>
        <dbReference type="Proteomes" id="UP001603857"/>
    </source>
</evidence>
<feature type="compositionally biased region" description="Polar residues" evidence="1">
    <location>
        <begin position="120"/>
        <end position="130"/>
    </location>
</feature>
<accession>A0ABD1NAP8</accession>
<dbReference type="EMBL" id="JBGMDY010000002">
    <property type="protein sequence ID" value="KAL2345176.1"/>
    <property type="molecule type" value="Genomic_DNA"/>
</dbReference>
<protein>
    <submittedName>
        <fullName evidence="2">Uncharacterized protein</fullName>
    </submittedName>
</protein>
<evidence type="ECO:0000256" key="1">
    <source>
        <dbReference type="SAM" id="MobiDB-lite"/>
    </source>
</evidence>
<proteinExistence type="predicted"/>
<sequence>MSIGLSSGRINDFPRNNFQHIQGDTTCVQETMSMMHPHEQHGQHDNLQHPHKQHVLNNMDNRLSKRTKKVLAPTNDLVKARIPMIENEFLEYIESLESAITRGPMGQVGNVGESDPTPSPAKTFSRSPSSGDMEMDFSRKKLPIQWSETLS</sequence>
<dbReference type="Proteomes" id="UP001603857">
    <property type="component" value="Unassembled WGS sequence"/>
</dbReference>
<gene>
    <name evidence="2" type="ORF">Fmac_006461</name>
</gene>